<accession>A0A1B2J8S6</accession>
<dbReference type="Proteomes" id="UP000094565">
    <property type="component" value="Chromosome 1"/>
</dbReference>
<organism evidence="2 3">
    <name type="scientific">Komagataella pastoris</name>
    <name type="common">Yeast</name>
    <name type="synonym">Pichia pastoris</name>
    <dbReference type="NCBI Taxonomy" id="4922"/>
    <lineage>
        <taxon>Eukaryota</taxon>
        <taxon>Fungi</taxon>
        <taxon>Dikarya</taxon>
        <taxon>Ascomycota</taxon>
        <taxon>Saccharomycotina</taxon>
        <taxon>Pichiomycetes</taxon>
        <taxon>Pichiales</taxon>
        <taxon>Pichiaceae</taxon>
        <taxon>Komagataella</taxon>
    </lineage>
</organism>
<dbReference type="AlphaFoldDB" id="A0A1B2J8S6"/>
<evidence type="ECO:0000313" key="2">
    <source>
        <dbReference type="EMBL" id="ANZ74158.1"/>
    </source>
</evidence>
<evidence type="ECO:0000256" key="1">
    <source>
        <dbReference type="SAM" id="MobiDB-lite"/>
    </source>
</evidence>
<proteinExistence type="predicted"/>
<gene>
    <name evidence="2" type="ORF">ATY40_BA7500442</name>
</gene>
<reference evidence="2 3" key="1">
    <citation type="submission" date="2016-02" db="EMBL/GenBank/DDBJ databases">
        <title>Comparative genomic and transcriptomic foundation for Pichia pastoris.</title>
        <authorList>
            <person name="Love K.R."/>
            <person name="Shah K.A."/>
            <person name="Whittaker C.A."/>
            <person name="Wu J."/>
            <person name="Bartlett M.C."/>
            <person name="Ma D."/>
            <person name="Leeson R.L."/>
            <person name="Priest M."/>
            <person name="Young S.K."/>
            <person name="Love J.C."/>
        </authorList>
    </citation>
    <scope>NUCLEOTIDE SEQUENCE [LARGE SCALE GENOMIC DNA]</scope>
    <source>
        <strain evidence="2 3">ATCC 28485</strain>
    </source>
</reference>
<protein>
    <submittedName>
        <fullName evidence="2">BA75_00442T0</fullName>
    </submittedName>
</protein>
<keyword evidence="3" id="KW-1185">Reference proteome</keyword>
<dbReference type="OrthoDB" id="10279362at2759"/>
<name>A0A1B2J8S6_PICPA</name>
<sequence length="393" mass="45622">MSIEPLQTIQSPKFTGFTGPSRHIFSDEQKLKFAEIFVHLTKENGNNCNFPVTQSIRQFIRQEMNKSILHCTPVTDRNVVSLKDMLKKVMKGYCQLSNDPTFVYNSTTCFVEYPDYKWKLSEDRYGRSVICQIRNKNCLYLEQLKPFFKESLAVGNAEKKGFFTVNMRKLASDYTSETQITSREAQVERRYVHLSPNQQPQTQHTALPLKIAHQQPESDAQRMVEFLPHYATSSSMQQLNMSQLPVSPSPISDYRTISPTITHQSHPQQHENLDDSVGPRKRHRQSQTFPQIMPEMSSVFMTPQSSLPRARHPDPSNRNDDYNNEESRFEVDIRKKIAKKLGELCKRDSLSYEIFSWILKQKLSFLISNVAPLLDNVDDTLLVRFLNDLYIEK</sequence>
<evidence type="ECO:0000313" key="3">
    <source>
        <dbReference type="Proteomes" id="UP000094565"/>
    </source>
</evidence>
<dbReference type="EMBL" id="CP014584">
    <property type="protein sequence ID" value="ANZ74158.1"/>
    <property type="molecule type" value="Genomic_DNA"/>
</dbReference>
<feature type="compositionally biased region" description="Basic and acidic residues" evidence="1">
    <location>
        <begin position="311"/>
        <end position="325"/>
    </location>
</feature>
<feature type="region of interest" description="Disordered" evidence="1">
    <location>
        <begin position="261"/>
        <end position="325"/>
    </location>
</feature>